<comment type="caution">
    <text evidence="1">The sequence shown here is derived from an EMBL/GenBank/DDBJ whole genome shotgun (WGS) entry which is preliminary data.</text>
</comment>
<proteinExistence type="predicted"/>
<gene>
    <name evidence="1" type="ORF">Pint_25856</name>
</gene>
<reference evidence="2" key="1">
    <citation type="journal article" date="2023" name="G3 (Bethesda)">
        <title>Genome assembly and association tests identify interacting loci associated with vigor, precocity, and sex in interspecific pistachio rootstocks.</title>
        <authorList>
            <person name="Palmer W."/>
            <person name="Jacygrad E."/>
            <person name="Sagayaradj S."/>
            <person name="Cavanaugh K."/>
            <person name="Han R."/>
            <person name="Bertier L."/>
            <person name="Beede B."/>
            <person name="Kafkas S."/>
            <person name="Golino D."/>
            <person name="Preece J."/>
            <person name="Michelmore R."/>
        </authorList>
    </citation>
    <scope>NUCLEOTIDE SEQUENCE [LARGE SCALE GENOMIC DNA]</scope>
</reference>
<organism evidence="1 2">
    <name type="scientific">Pistacia integerrima</name>
    <dbReference type="NCBI Taxonomy" id="434235"/>
    <lineage>
        <taxon>Eukaryota</taxon>
        <taxon>Viridiplantae</taxon>
        <taxon>Streptophyta</taxon>
        <taxon>Embryophyta</taxon>
        <taxon>Tracheophyta</taxon>
        <taxon>Spermatophyta</taxon>
        <taxon>Magnoliopsida</taxon>
        <taxon>eudicotyledons</taxon>
        <taxon>Gunneridae</taxon>
        <taxon>Pentapetalae</taxon>
        <taxon>rosids</taxon>
        <taxon>malvids</taxon>
        <taxon>Sapindales</taxon>
        <taxon>Anacardiaceae</taxon>
        <taxon>Pistacia</taxon>
    </lineage>
</organism>
<sequence length="116" mass="12486">MIFDQSDHLEKNAYQFVQVTDEPAMALAPGLAPIFSTFQDQDSAASAQPTAPPLTMIPPFPDISAESHPLVTASWPTSPPDISNTFFTPLVMQGSSLPKHENMLDDSLEALPGCSQ</sequence>
<keyword evidence="2" id="KW-1185">Reference proteome</keyword>
<dbReference type="Proteomes" id="UP001163603">
    <property type="component" value="Chromosome 7"/>
</dbReference>
<evidence type="ECO:0000313" key="2">
    <source>
        <dbReference type="Proteomes" id="UP001163603"/>
    </source>
</evidence>
<evidence type="ECO:0000313" key="1">
    <source>
        <dbReference type="EMBL" id="KAJ0034485.1"/>
    </source>
</evidence>
<accession>A0ACC0YBI1</accession>
<dbReference type="EMBL" id="CM047742">
    <property type="protein sequence ID" value="KAJ0034485.1"/>
    <property type="molecule type" value="Genomic_DNA"/>
</dbReference>
<protein>
    <submittedName>
        <fullName evidence="1">Uncharacterized protein</fullName>
    </submittedName>
</protein>
<name>A0ACC0YBI1_9ROSI</name>